<gene>
    <name evidence="1" type="primary">WBGene00282033</name>
</gene>
<organism evidence="1 2">
    <name type="scientific">Pristionchus pacificus</name>
    <name type="common">Parasitic nematode worm</name>
    <dbReference type="NCBI Taxonomy" id="54126"/>
    <lineage>
        <taxon>Eukaryota</taxon>
        <taxon>Metazoa</taxon>
        <taxon>Ecdysozoa</taxon>
        <taxon>Nematoda</taxon>
        <taxon>Chromadorea</taxon>
        <taxon>Rhabditida</taxon>
        <taxon>Rhabditina</taxon>
        <taxon>Diplogasteromorpha</taxon>
        <taxon>Diplogasteroidea</taxon>
        <taxon>Neodiplogasteridae</taxon>
        <taxon>Pristionchus</taxon>
    </lineage>
</organism>
<reference evidence="2" key="1">
    <citation type="journal article" date="2008" name="Nat. Genet.">
        <title>The Pristionchus pacificus genome provides a unique perspective on nematode lifestyle and parasitism.</title>
        <authorList>
            <person name="Dieterich C."/>
            <person name="Clifton S.W."/>
            <person name="Schuster L.N."/>
            <person name="Chinwalla A."/>
            <person name="Delehaunty K."/>
            <person name="Dinkelacker I."/>
            <person name="Fulton L."/>
            <person name="Fulton R."/>
            <person name="Godfrey J."/>
            <person name="Minx P."/>
            <person name="Mitreva M."/>
            <person name="Roeseler W."/>
            <person name="Tian H."/>
            <person name="Witte H."/>
            <person name="Yang S.P."/>
            <person name="Wilson R.K."/>
            <person name="Sommer R.J."/>
        </authorList>
    </citation>
    <scope>NUCLEOTIDE SEQUENCE [LARGE SCALE GENOMIC DNA]</scope>
    <source>
        <strain evidence="2">PS312</strain>
    </source>
</reference>
<evidence type="ECO:0000313" key="2">
    <source>
        <dbReference type="Proteomes" id="UP000005239"/>
    </source>
</evidence>
<evidence type="ECO:0000313" key="1">
    <source>
        <dbReference type="EnsemblMetazoa" id="PPA43664.1"/>
    </source>
</evidence>
<proteinExistence type="predicted"/>
<dbReference type="EnsemblMetazoa" id="PPA43664.1">
    <property type="protein sequence ID" value="PPA43664.1"/>
    <property type="gene ID" value="WBGene00282033"/>
</dbReference>
<protein>
    <submittedName>
        <fullName evidence="1">Uncharacterized protein</fullName>
    </submittedName>
</protein>
<reference evidence="1" key="2">
    <citation type="submission" date="2022-06" db="UniProtKB">
        <authorList>
            <consortium name="EnsemblMetazoa"/>
        </authorList>
    </citation>
    <scope>IDENTIFICATION</scope>
    <source>
        <strain evidence="1">PS312</strain>
    </source>
</reference>
<name>A0A2A6C793_PRIPA</name>
<keyword evidence="2" id="KW-1185">Reference proteome</keyword>
<dbReference type="Proteomes" id="UP000005239">
    <property type="component" value="Unassembled WGS sequence"/>
</dbReference>
<accession>A0A2A6C793</accession>
<dbReference type="AlphaFoldDB" id="A0A2A6C793"/>
<sequence length="113" mass="12813">MREVDEDVGRIGNFFGFWPSQQPLRMWRGWGMRMAKLAELRERIGRQFFARKLNELTIDVIHLGCSFSIDGVVDRESSGLTLLISRALSLCLAVERLCGAERPALESDIALTD</sequence>
<accession>A0A8R1YYM6</accession>